<protein>
    <submittedName>
        <fullName evidence="1">Uncharacterized protein</fullName>
    </submittedName>
</protein>
<accession>A0AA36JHU7</accession>
<gene>
    <name evidence="1" type="ORF">EVOR1521_LOCUS28445</name>
</gene>
<reference evidence="1" key="1">
    <citation type="submission" date="2023-08" db="EMBL/GenBank/DDBJ databases">
        <authorList>
            <person name="Chen Y."/>
            <person name="Shah S."/>
            <person name="Dougan E. K."/>
            <person name="Thang M."/>
            <person name="Chan C."/>
        </authorList>
    </citation>
    <scope>NUCLEOTIDE SEQUENCE</scope>
</reference>
<name>A0AA36JHU7_9DINO</name>
<evidence type="ECO:0000313" key="2">
    <source>
        <dbReference type="Proteomes" id="UP001178507"/>
    </source>
</evidence>
<organism evidence="1 2">
    <name type="scientific">Effrenium voratum</name>
    <dbReference type="NCBI Taxonomy" id="2562239"/>
    <lineage>
        <taxon>Eukaryota</taxon>
        <taxon>Sar</taxon>
        <taxon>Alveolata</taxon>
        <taxon>Dinophyceae</taxon>
        <taxon>Suessiales</taxon>
        <taxon>Symbiodiniaceae</taxon>
        <taxon>Effrenium</taxon>
    </lineage>
</organism>
<dbReference type="AlphaFoldDB" id="A0AA36JHU7"/>
<comment type="caution">
    <text evidence="1">The sequence shown here is derived from an EMBL/GenBank/DDBJ whole genome shotgun (WGS) entry which is preliminary data.</text>
</comment>
<dbReference type="Proteomes" id="UP001178507">
    <property type="component" value="Unassembled WGS sequence"/>
</dbReference>
<sequence>MPRLPRHLRAALLKLKQSISATFSGSSDPEAFDCVHIVDHLRCKFSEPRHLKVCFEQLYQRARAVEPAWVHPQVAQCVPEAPGPQQEAGEGWLFIWQLAHEDGCSLKGRSNMVNILETAFSILENTFNSVQNPLDLLFSVPPGTPIGDFSVNFSVGLGRSLAIKMILLAMVNLSNEELRAVFPVLRSLFTVKFTYNPAPNEEVQPDPIQIYHVLADSLAKAGQDVAAGLPRKIKEYNSLTSVQSQCISELEARVICLLPQQTVKFRETLAYHWQNYKNAESGVPMKLFGKSGILGADAPAEASGVWKEILKPSAEKNECFLLHIIHVFVKSLKDALRMKKKPEACLWVHFRPEMQKEMSGDEFEQLERTFLRGSLERELADRVKAMNPTLKLGDFRFLYLHLGKDAPAGKEPIELEAAQEAAEFEQASLRLFKAKLDKDVSLWTKYCTSLADFTSMQKAPRPDDIVEKQADAQFPIRCLGLSDNVAPFVSSCASTWAEKQIIPACSLFTVYIANLTSLGSAASRGMKEVARLISDACAHNAQRTMAIIISPNVAGHGHTYEEQETVQVQDEVENILRKEEYNLKTRRGQIVFSNESINSRTRPSVHPMIMCMSNQTKDDGELACLFGSSQLWHRRAVPLVKMKPNSEYVLPMQGQTVVAAENLSKAQMHKQHISGVDLMDKLKEWLWKGMNMSQQFGAVYVDLLPYDDSLLLSTVQGLARARPKEPQEMVVTCCWARGDQDGDVRKKNAEWLTAAVGRAMDRLIRQKLLSLPNVVVKEYTPEGTTPTNDSSLYSLTFPTADGNLAMRQNALDEWGPKFARLKSDYEEAIASHNKLFNSSGCPYKADGRKRAGEAIGDDVEEGEPFLDDCVVESLEELRKAHGNLSTVHSSQPELFNLIFTSKGHLFLHALEDGVASAKVPLFQTFGEFHTGDADIAKVQKRKGHLCHWKMDAADFEAIWSHPAGWDPAFQRRPATFQKFADYLADHNVVTFSVACHEVSLEGSDGIKVKSVEDCAFEAKKLPARAVADLTNCGSLLTFAVVDWEKGQTTNGALKLVMSFSYEDSSQQKGVFPAKPCWMLAKPNSRTSAFWCVAQASPSPLRTVLSP</sequence>
<dbReference type="EMBL" id="CAUJNA010003633">
    <property type="protein sequence ID" value="CAJ1406488.1"/>
    <property type="molecule type" value="Genomic_DNA"/>
</dbReference>
<evidence type="ECO:0000313" key="1">
    <source>
        <dbReference type="EMBL" id="CAJ1406488.1"/>
    </source>
</evidence>
<keyword evidence="2" id="KW-1185">Reference proteome</keyword>
<proteinExistence type="predicted"/>